<name>A0AAW2KJG2_SESRA</name>
<dbReference type="EMBL" id="JACGWJ010000028">
    <property type="protein sequence ID" value="KAL0306959.1"/>
    <property type="molecule type" value="Genomic_DNA"/>
</dbReference>
<protein>
    <submittedName>
        <fullName evidence="1">Uncharacterized protein</fullName>
    </submittedName>
</protein>
<evidence type="ECO:0000313" key="1">
    <source>
        <dbReference type="EMBL" id="KAL0306959.1"/>
    </source>
</evidence>
<organism evidence="1">
    <name type="scientific">Sesamum radiatum</name>
    <name type="common">Black benniseed</name>
    <dbReference type="NCBI Taxonomy" id="300843"/>
    <lineage>
        <taxon>Eukaryota</taxon>
        <taxon>Viridiplantae</taxon>
        <taxon>Streptophyta</taxon>
        <taxon>Embryophyta</taxon>
        <taxon>Tracheophyta</taxon>
        <taxon>Spermatophyta</taxon>
        <taxon>Magnoliopsida</taxon>
        <taxon>eudicotyledons</taxon>
        <taxon>Gunneridae</taxon>
        <taxon>Pentapetalae</taxon>
        <taxon>asterids</taxon>
        <taxon>lamiids</taxon>
        <taxon>Lamiales</taxon>
        <taxon>Pedaliaceae</taxon>
        <taxon>Sesamum</taxon>
    </lineage>
</organism>
<proteinExistence type="predicted"/>
<reference evidence="1" key="1">
    <citation type="submission" date="2020-06" db="EMBL/GenBank/DDBJ databases">
        <authorList>
            <person name="Li T."/>
            <person name="Hu X."/>
            <person name="Zhang T."/>
            <person name="Song X."/>
            <person name="Zhang H."/>
            <person name="Dai N."/>
            <person name="Sheng W."/>
            <person name="Hou X."/>
            <person name="Wei L."/>
        </authorList>
    </citation>
    <scope>NUCLEOTIDE SEQUENCE</scope>
    <source>
        <strain evidence="1">G02</strain>
        <tissue evidence="1">Leaf</tissue>
    </source>
</reference>
<reference evidence="1" key="2">
    <citation type="journal article" date="2024" name="Plant">
        <title>Genomic evolution and insights into agronomic trait innovations of Sesamum species.</title>
        <authorList>
            <person name="Miao H."/>
            <person name="Wang L."/>
            <person name="Qu L."/>
            <person name="Liu H."/>
            <person name="Sun Y."/>
            <person name="Le M."/>
            <person name="Wang Q."/>
            <person name="Wei S."/>
            <person name="Zheng Y."/>
            <person name="Lin W."/>
            <person name="Duan Y."/>
            <person name="Cao H."/>
            <person name="Xiong S."/>
            <person name="Wang X."/>
            <person name="Wei L."/>
            <person name="Li C."/>
            <person name="Ma Q."/>
            <person name="Ju M."/>
            <person name="Zhao R."/>
            <person name="Li G."/>
            <person name="Mu C."/>
            <person name="Tian Q."/>
            <person name="Mei H."/>
            <person name="Zhang T."/>
            <person name="Gao T."/>
            <person name="Zhang H."/>
        </authorList>
    </citation>
    <scope>NUCLEOTIDE SEQUENCE</scope>
    <source>
        <strain evidence="1">G02</strain>
    </source>
</reference>
<comment type="caution">
    <text evidence="1">The sequence shown here is derived from an EMBL/GenBank/DDBJ whole genome shotgun (WGS) entry which is preliminary data.</text>
</comment>
<sequence length="115" mass="13045">MALKEDHAEELQTLADQVCKEFHETEEGKNFLEACWASRLASYKKSEDYKREVTLVSGPYLRLAFEACRQQFIAQGYPPVGEDTSFLNFELVLDTAPDLFARSAHTAETAPLKQI</sequence>
<dbReference type="AlphaFoldDB" id="A0AAW2KJG2"/>
<accession>A0AAW2KJG2</accession>
<gene>
    <name evidence="1" type="ORF">Sradi_6113200</name>
</gene>